<evidence type="ECO:0000313" key="3">
    <source>
        <dbReference type="Proteomes" id="UP000037267"/>
    </source>
</evidence>
<comment type="caution">
    <text evidence="2">The sequence shown here is derived from an EMBL/GenBank/DDBJ whole genome shotgun (WGS) entry which is preliminary data.</text>
</comment>
<name>A0A0L0W8V9_GOTPU</name>
<feature type="domain" description="N-acetyltransferase" evidence="1">
    <location>
        <begin position="1"/>
        <end position="157"/>
    </location>
</feature>
<dbReference type="Proteomes" id="UP000037267">
    <property type="component" value="Unassembled WGS sequence"/>
</dbReference>
<evidence type="ECO:0000313" key="2">
    <source>
        <dbReference type="EMBL" id="KNF07891.1"/>
    </source>
</evidence>
<sequence length="157" mass="19194">MRVREAKKEDSRELTKLWKLLSKDHFQKEMYCEQNPNLDDIEDNYIQVLDNKDTFIYVAEENNQLFGFAELVMKEPSDDFYSECYTYILHAFVKEEQRSFPTLIKLYRACEKKTKELGIRYMMTDIYDHNPRVQKLIRYLGMKEYRRRFIRSIEESI</sequence>
<dbReference type="Pfam" id="PF00583">
    <property type="entry name" value="Acetyltransf_1"/>
    <property type="match status" value="1"/>
</dbReference>
<proteinExistence type="predicted"/>
<organism evidence="2 3">
    <name type="scientific">Gottschalkia purinilytica</name>
    <name type="common">Clostridium purinilyticum</name>
    <dbReference type="NCBI Taxonomy" id="1503"/>
    <lineage>
        <taxon>Bacteria</taxon>
        <taxon>Bacillati</taxon>
        <taxon>Bacillota</taxon>
        <taxon>Tissierellia</taxon>
        <taxon>Tissierellales</taxon>
        <taxon>Gottschalkiaceae</taxon>
        <taxon>Gottschalkia</taxon>
    </lineage>
</organism>
<dbReference type="PROSITE" id="PS51186">
    <property type="entry name" value="GNAT"/>
    <property type="match status" value="1"/>
</dbReference>
<reference evidence="3" key="1">
    <citation type="submission" date="2015-07" db="EMBL/GenBank/DDBJ databases">
        <title>Draft genome sequence of the purine-degrading Gottschalkia purinilyticum DSM 1384 (formerly Clostridium purinilyticum).</title>
        <authorList>
            <person name="Poehlein A."/>
            <person name="Schiel-Bengelsdorf B."/>
            <person name="Bengelsdorf F.R."/>
            <person name="Daniel R."/>
            <person name="Duerre P."/>
        </authorList>
    </citation>
    <scope>NUCLEOTIDE SEQUENCE [LARGE SCALE GENOMIC DNA]</scope>
    <source>
        <strain evidence="3">DSM 1384</strain>
    </source>
</reference>
<gene>
    <name evidence="2" type="ORF">CLPU_11c00600</name>
</gene>
<dbReference type="OrthoDB" id="1706389at2"/>
<dbReference type="CDD" id="cd04301">
    <property type="entry name" value="NAT_SF"/>
    <property type="match status" value="1"/>
</dbReference>
<dbReference type="InterPro" id="IPR000182">
    <property type="entry name" value="GNAT_dom"/>
</dbReference>
<dbReference type="RefSeq" id="WP_050355801.1">
    <property type="nucleotide sequence ID" value="NZ_LGSS01000011.1"/>
</dbReference>
<accession>A0A0L0W8V9</accession>
<dbReference type="STRING" id="1503.CLPU_11c00600"/>
<dbReference type="InterPro" id="IPR016181">
    <property type="entry name" value="Acyl_CoA_acyltransferase"/>
</dbReference>
<dbReference type="AlphaFoldDB" id="A0A0L0W8V9"/>
<dbReference type="GO" id="GO:0016747">
    <property type="term" value="F:acyltransferase activity, transferring groups other than amino-acyl groups"/>
    <property type="evidence" value="ECO:0007669"/>
    <property type="project" value="InterPro"/>
</dbReference>
<keyword evidence="2" id="KW-0808">Transferase</keyword>
<dbReference type="EMBL" id="LGSS01000011">
    <property type="protein sequence ID" value="KNF07891.1"/>
    <property type="molecule type" value="Genomic_DNA"/>
</dbReference>
<evidence type="ECO:0000259" key="1">
    <source>
        <dbReference type="PROSITE" id="PS51186"/>
    </source>
</evidence>
<keyword evidence="3" id="KW-1185">Reference proteome</keyword>
<dbReference type="SUPFAM" id="SSF55729">
    <property type="entry name" value="Acyl-CoA N-acyltransferases (Nat)"/>
    <property type="match status" value="1"/>
</dbReference>
<dbReference type="Gene3D" id="3.40.630.30">
    <property type="match status" value="1"/>
</dbReference>
<protein>
    <submittedName>
        <fullName evidence="2">Acetyltransferase</fullName>
    </submittedName>
</protein>